<organism evidence="1 2">
    <name type="scientific">Diversispora eburnea</name>
    <dbReference type="NCBI Taxonomy" id="1213867"/>
    <lineage>
        <taxon>Eukaryota</taxon>
        <taxon>Fungi</taxon>
        <taxon>Fungi incertae sedis</taxon>
        <taxon>Mucoromycota</taxon>
        <taxon>Glomeromycotina</taxon>
        <taxon>Glomeromycetes</taxon>
        <taxon>Diversisporales</taxon>
        <taxon>Diversisporaceae</taxon>
        <taxon>Diversispora</taxon>
    </lineage>
</organism>
<reference evidence="1" key="1">
    <citation type="submission" date="2021-06" db="EMBL/GenBank/DDBJ databases">
        <authorList>
            <person name="Kallberg Y."/>
            <person name="Tangrot J."/>
            <person name="Rosling A."/>
        </authorList>
    </citation>
    <scope>NUCLEOTIDE SEQUENCE</scope>
    <source>
        <strain evidence="1">AZ414A</strain>
    </source>
</reference>
<comment type="caution">
    <text evidence="1">The sequence shown here is derived from an EMBL/GenBank/DDBJ whole genome shotgun (WGS) entry which is preliminary data.</text>
</comment>
<dbReference type="Proteomes" id="UP000789706">
    <property type="component" value="Unassembled WGS sequence"/>
</dbReference>
<dbReference type="OrthoDB" id="2432309at2759"/>
<keyword evidence="2" id="KW-1185">Reference proteome</keyword>
<feature type="non-terminal residue" evidence="1">
    <location>
        <position position="1"/>
    </location>
</feature>
<protein>
    <submittedName>
        <fullName evidence="1">5834_t:CDS:1</fullName>
    </submittedName>
</protein>
<proteinExistence type="predicted"/>
<gene>
    <name evidence="1" type="ORF">DEBURN_LOCUS11913</name>
</gene>
<dbReference type="EMBL" id="CAJVPK010009213">
    <property type="protein sequence ID" value="CAG8665622.1"/>
    <property type="molecule type" value="Genomic_DNA"/>
</dbReference>
<evidence type="ECO:0000313" key="2">
    <source>
        <dbReference type="Proteomes" id="UP000789706"/>
    </source>
</evidence>
<sequence length="47" mass="5935">FQQIFDKSRFEIYEYRESINFEIFEKNENDRAVENRKLTINELMERT</sequence>
<accession>A0A9N9HCS6</accession>
<evidence type="ECO:0000313" key="1">
    <source>
        <dbReference type="EMBL" id="CAG8665622.1"/>
    </source>
</evidence>
<name>A0A9N9HCS6_9GLOM</name>
<dbReference type="AlphaFoldDB" id="A0A9N9HCS6"/>